<dbReference type="GO" id="GO:0016020">
    <property type="term" value="C:membrane"/>
    <property type="evidence" value="ECO:0007669"/>
    <property type="project" value="InterPro"/>
</dbReference>
<dbReference type="EMBL" id="JACNJN010000133">
    <property type="protein sequence ID" value="MBC8335964.1"/>
    <property type="molecule type" value="Genomic_DNA"/>
</dbReference>
<dbReference type="GO" id="GO:0017038">
    <property type="term" value="P:protein import"/>
    <property type="evidence" value="ECO:0007669"/>
    <property type="project" value="InterPro"/>
</dbReference>
<accession>A0A8J6NPV7</accession>
<gene>
    <name evidence="3" type="ORF">H8E29_11910</name>
</gene>
<feature type="domain" description="SecA Wing/Scaffold" evidence="2">
    <location>
        <begin position="216"/>
        <end position="391"/>
    </location>
</feature>
<dbReference type="InterPro" id="IPR011116">
    <property type="entry name" value="SecA_Wing/Scaffold"/>
</dbReference>
<proteinExistence type="predicted"/>
<protein>
    <recommendedName>
        <fullName evidence="2">SecA Wing/Scaffold domain-containing protein</fullName>
    </recommendedName>
</protein>
<name>A0A8J6NPV7_9CHLR</name>
<evidence type="ECO:0000259" key="2">
    <source>
        <dbReference type="Pfam" id="PF07516"/>
    </source>
</evidence>
<dbReference type="Gene3D" id="1.10.3060.10">
    <property type="entry name" value="Helical scaffold and wing domains of SecA"/>
    <property type="match status" value="1"/>
</dbReference>
<organism evidence="3 4">
    <name type="scientific">Candidatus Desulfolinea nitratireducens</name>
    <dbReference type="NCBI Taxonomy" id="2841698"/>
    <lineage>
        <taxon>Bacteria</taxon>
        <taxon>Bacillati</taxon>
        <taxon>Chloroflexota</taxon>
        <taxon>Anaerolineae</taxon>
        <taxon>Anaerolineales</taxon>
        <taxon>Anaerolineales incertae sedis</taxon>
        <taxon>Candidatus Desulfolinea</taxon>
    </lineage>
</organism>
<feature type="compositionally biased region" description="Basic residues" evidence="1">
    <location>
        <begin position="418"/>
        <end position="432"/>
    </location>
</feature>
<dbReference type="AlphaFoldDB" id="A0A8J6NPV7"/>
<reference evidence="3 4" key="1">
    <citation type="submission" date="2020-08" db="EMBL/GenBank/DDBJ databases">
        <title>Bridging the membrane lipid divide: bacteria of the FCB group superphylum have the potential to synthesize archaeal ether lipids.</title>
        <authorList>
            <person name="Villanueva L."/>
            <person name="Von Meijenfeldt F.A.B."/>
            <person name="Westbye A.B."/>
            <person name="Yadav S."/>
            <person name="Hopmans E.C."/>
            <person name="Dutilh B.E."/>
            <person name="Sinninghe Damste J.S."/>
        </authorList>
    </citation>
    <scope>NUCLEOTIDE SEQUENCE [LARGE SCALE GENOMIC DNA]</scope>
    <source>
        <strain evidence="3">NIOZ-UU36</strain>
    </source>
</reference>
<evidence type="ECO:0000313" key="4">
    <source>
        <dbReference type="Proteomes" id="UP000614469"/>
    </source>
</evidence>
<feature type="region of interest" description="Disordered" evidence="1">
    <location>
        <begin position="407"/>
        <end position="432"/>
    </location>
</feature>
<dbReference type="InterPro" id="IPR036266">
    <property type="entry name" value="SecA_Wing/Scaffold_sf"/>
</dbReference>
<comment type="caution">
    <text evidence="3">The sequence shown here is derived from an EMBL/GenBank/DDBJ whole genome shotgun (WGS) entry which is preliminary data.</text>
</comment>
<dbReference type="SUPFAM" id="SSF81886">
    <property type="entry name" value="Helical scaffold and wing domains of SecA"/>
    <property type="match status" value="1"/>
</dbReference>
<evidence type="ECO:0000256" key="1">
    <source>
        <dbReference type="SAM" id="MobiDB-lite"/>
    </source>
</evidence>
<sequence>MKLLLEELRDSEEPQAALLELLRDTINAEQEHIYKAIASLVYRTGDSLETQLSERLDLLDTFIQNQGDVEEVQRPQEILNELNSLIHLPLKLTNNQLRTLADDAYELEDDLREMIEIQLTKINLTRMIGAIEYRLEQPLSLNNNELAEMEWSEVEKEVLDAADQALETRLEALAGENGQLARDLESALKREPVKIWNDTANARLLLGLAQGVRSGFDARTHQQVKQVFARFQYIYLEAQSLVNREAEELIEEVMDHFNAAQDALQSAWGEAKWREGRAHATLADFGPATDILGDDLADTSPANLPDESRETLINELGRLRMTEIQRQLLLSAITEQWVEYLTKVEALRVSIGLEAYAQRDPLVQYRRQASEMFQVLMSDIRSQVVSRVFAYQPRRWNASPLGAVEAANTVSDTAQKSKPTKTKKKRKRHKKK</sequence>
<dbReference type="Pfam" id="PF07516">
    <property type="entry name" value="SecA_SW"/>
    <property type="match status" value="1"/>
</dbReference>
<evidence type="ECO:0000313" key="3">
    <source>
        <dbReference type="EMBL" id="MBC8335964.1"/>
    </source>
</evidence>
<dbReference type="Proteomes" id="UP000614469">
    <property type="component" value="Unassembled WGS sequence"/>
</dbReference>